<dbReference type="InterPro" id="IPR018490">
    <property type="entry name" value="cNMP-bd_dom_sf"/>
</dbReference>
<dbReference type="SUPFAM" id="SSF51206">
    <property type="entry name" value="cAMP-binding domain-like"/>
    <property type="match status" value="2"/>
</dbReference>
<dbReference type="InterPro" id="IPR014710">
    <property type="entry name" value="RmlC-like_jellyroll"/>
</dbReference>
<dbReference type="PANTHER" id="PTHR23011">
    <property type="entry name" value="CYCLIC NUCLEOTIDE-BINDING DOMAIN CONTAINING PROTEIN"/>
    <property type="match status" value="1"/>
</dbReference>
<dbReference type="OrthoDB" id="417078at2759"/>
<dbReference type="PANTHER" id="PTHR23011:SF28">
    <property type="entry name" value="CYCLIC NUCLEOTIDE-BINDING DOMAIN CONTAINING PROTEIN"/>
    <property type="match status" value="1"/>
</dbReference>
<accession>A0A830HUX6</accession>
<evidence type="ECO:0000313" key="4">
    <source>
        <dbReference type="Proteomes" id="UP000660262"/>
    </source>
</evidence>
<organism evidence="3 4">
    <name type="scientific">Pycnococcus provasolii</name>
    <dbReference type="NCBI Taxonomy" id="41880"/>
    <lineage>
        <taxon>Eukaryota</taxon>
        <taxon>Viridiplantae</taxon>
        <taxon>Chlorophyta</taxon>
        <taxon>Pseudoscourfieldiophyceae</taxon>
        <taxon>Pseudoscourfieldiales</taxon>
        <taxon>Pycnococcaceae</taxon>
        <taxon>Pycnococcus</taxon>
    </lineage>
</organism>
<gene>
    <name evidence="3" type="ORF">PPROV_000747400</name>
</gene>
<dbReference type="CDD" id="cd00038">
    <property type="entry name" value="CAP_ED"/>
    <property type="match status" value="1"/>
</dbReference>
<sequence>MEPTELYGPCQAFLGNGQGFGELALLNGAPRAATVVTQEASELLMIMKSDYDQVMLQEQQRLQNSVISALRSLPTLGDWDRYLIVKLSYIFKDTCLPSHVVVLSQGQMTNDIFVIREGTCRVTVRKDGGESVASRRQDRLKTPRKLSNNAERMGTTASSATPRRISNQKIGNFRPSLASMVEQRMHMSGAVKEAARSSASGAIALEALDANMRRRESEALHPSPSTDLDLCVLGPGECFGEHAVLTRSQQLVTVTTSSATVNLLVSNGDEVMSALNTLQMTHNITNRINDASSRLSALEALQEHAVARNEFMKERERSIIQTWELVNSKHSVGGEVGISSKLREGMSPVSTPRTTARKGGGISLRLPALISPRSRPSTTPRHDAPSVVPRAPDVRVPTPWLSELGQDQPGGLVNFWVADTNVKQTPLGGGVGSTSKHDGIHGASLDLMASPRERTRVSSDPDYILQRTYKGEFISPRRQVRRARPPLFSPRMSV</sequence>
<protein>
    <submittedName>
        <fullName evidence="3">Protein kinase, cAMP-dependent, regulatory, type</fullName>
    </submittedName>
</protein>
<evidence type="ECO:0000313" key="3">
    <source>
        <dbReference type="EMBL" id="GHP08737.1"/>
    </source>
</evidence>
<feature type="compositionally biased region" description="Basic and acidic residues" evidence="1">
    <location>
        <begin position="127"/>
        <end position="141"/>
    </location>
</feature>
<evidence type="ECO:0000259" key="2">
    <source>
        <dbReference type="PROSITE" id="PS50042"/>
    </source>
</evidence>
<feature type="domain" description="Cyclic nucleotide-binding" evidence="2">
    <location>
        <begin position="75"/>
        <end position="132"/>
    </location>
</feature>
<dbReference type="Gene3D" id="2.60.120.10">
    <property type="entry name" value="Jelly Rolls"/>
    <property type="match status" value="2"/>
</dbReference>
<evidence type="ECO:0000256" key="1">
    <source>
        <dbReference type="SAM" id="MobiDB-lite"/>
    </source>
</evidence>
<comment type="caution">
    <text evidence="3">The sequence shown here is derived from an EMBL/GenBank/DDBJ whole genome shotgun (WGS) entry which is preliminary data.</text>
</comment>
<name>A0A830HUX6_9CHLO</name>
<keyword evidence="4" id="KW-1185">Reference proteome</keyword>
<feature type="compositionally biased region" description="Polar residues" evidence="1">
    <location>
        <begin position="145"/>
        <end position="162"/>
    </location>
</feature>
<dbReference type="PROSITE" id="PS50042">
    <property type="entry name" value="CNMP_BINDING_3"/>
    <property type="match status" value="2"/>
</dbReference>
<proteinExistence type="predicted"/>
<dbReference type="EMBL" id="BNJQ01000022">
    <property type="protein sequence ID" value="GHP08737.1"/>
    <property type="molecule type" value="Genomic_DNA"/>
</dbReference>
<dbReference type="InterPro" id="IPR018488">
    <property type="entry name" value="cNMP-bd_CS"/>
</dbReference>
<dbReference type="AlphaFoldDB" id="A0A830HUX6"/>
<reference evidence="3" key="1">
    <citation type="submission" date="2020-10" db="EMBL/GenBank/DDBJ databases">
        <title>Unveiling of a novel bifunctional photoreceptor, Dualchrome1, isolated from a cosmopolitan green alga.</title>
        <authorList>
            <person name="Suzuki S."/>
            <person name="Kawachi M."/>
        </authorList>
    </citation>
    <scope>NUCLEOTIDE SEQUENCE</scope>
    <source>
        <strain evidence="3">NIES 2893</strain>
    </source>
</reference>
<feature type="region of interest" description="Disordered" evidence="1">
    <location>
        <begin position="127"/>
        <end position="162"/>
    </location>
</feature>
<feature type="region of interest" description="Disordered" evidence="1">
    <location>
        <begin position="371"/>
        <end position="391"/>
    </location>
</feature>
<dbReference type="Proteomes" id="UP000660262">
    <property type="component" value="Unassembled WGS sequence"/>
</dbReference>
<dbReference type="PROSITE" id="PS00889">
    <property type="entry name" value="CNMP_BINDING_2"/>
    <property type="match status" value="1"/>
</dbReference>
<dbReference type="Pfam" id="PF00027">
    <property type="entry name" value="cNMP_binding"/>
    <property type="match status" value="1"/>
</dbReference>
<dbReference type="InterPro" id="IPR000595">
    <property type="entry name" value="cNMP-bd_dom"/>
</dbReference>
<feature type="domain" description="Cyclic nucleotide-binding" evidence="2">
    <location>
        <begin position="14"/>
        <end position="72"/>
    </location>
</feature>